<evidence type="ECO:0000313" key="2">
    <source>
        <dbReference type="EMBL" id="MFD1314129.1"/>
    </source>
</evidence>
<sequence length="209" mass="23491">MKRKLSVVLICLICFSGIEIGYGQPEVKRFFELSSPEQIWVVTHLFKARKGMMVTSEVLRTTDSVKNSNSLDQFTSGGKIDAFKHSLWMARLSQAIGENAALSLGRAHEKGNFQDFKKRIKEDGEIPDLPASEMDDFNNKYGAKLIRENPNLTEKELIIALIDSIKTGKLRILKRSPEGIYLNCEGDPIVIGQNQSSWESEKCLVPSNK</sequence>
<name>A0ABW3XX42_9FLAO</name>
<dbReference type="Proteomes" id="UP001597201">
    <property type="component" value="Unassembled WGS sequence"/>
</dbReference>
<evidence type="ECO:0000259" key="1">
    <source>
        <dbReference type="Pfam" id="PF22322"/>
    </source>
</evidence>
<dbReference type="Pfam" id="PF22322">
    <property type="entry name" value="DUF6973"/>
    <property type="match status" value="1"/>
</dbReference>
<feature type="domain" description="DUF6973" evidence="1">
    <location>
        <begin position="39"/>
        <end position="168"/>
    </location>
</feature>
<reference evidence="3" key="1">
    <citation type="journal article" date="2019" name="Int. J. Syst. Evol. Microbiol.">
        <title>The Global Catalogue of Microorganisms (GCM) 10K type strain sequencing project: providing services to taxonomists for standard genome sequencing and annotation.</title>
        <authorList>
            <consortium name="The Broad Institute Genomics Platform"/>
            <consortium name="The Broad Institute Genome Sequencing Center for Infectious Disease"/>
            <person name="Wu L."/>
            <person name="Ma J."/>
        </authorList>
    </citation>
    <scope>NUCLEOTIDE SEQUENCE [LARGE SCALE GENOMIC DNA]</scope>
    <source>
        <strain evidence="3">CCUG 61485</strain>
    </source>
</reference>
<proteinExistence type="predicted"/>
<dbReference type="EMBL" id="JBHTMY010000001">
    <property type="protein sequence ID" value="MFD1314129.1"/>
    <property type="molecule type" value="Genomic_DNA"/>
</dbReference>
<accession>A0ABW3XX42</accession>
<dbReference type="RefSeq" id="WP_377175443.1">
    <property type="nucleotide sequence ID" value="NZ_JBHTMY010000001.1"/>
</dbReference>
<dbReference type="InterPro" id="IPR054246">
    <property type="entry name" value="DUF6973"/>
</dbReference>
<protein>
    <submittedName>
        <fullName evidence="2">DUF6973 domain-containing protein</fullName>
    </submittedName>
</protein>
<keyword evidence="3" id="KW-1185">Reference proteome</keyword>
<gene>
    <name evidence="2" type="ORF">ACFQ39_00750</name>
</gene>
<evidence type="ECO:0000313" key="3">
    <source>
        <dbReference type="Proteomes" id="UP001597201"/>
    </source>
</evidence>
<organism evidence="2 3">
    <name type="scientific">Namhaeicola litoreus</name>
    <dbReference type="NCBI Taxonomy" id="1052145"/>
    <lineage>
        <taxon>Bacteria</taxon>
        <taxon>Pseudomonadati</taxon>
        <taxon>Bacteroidota</taxon>
        <taxon>Flavobacteriia</taxon>
        <taxon>Flavobacteriales</taxon>
        <taxon>Flavobacteriaceae</taxon>
        <taxon>Namhaeicola</taxon>
    </lineage>
</organism>
<comment type="caution">
    <text evidence="2">The sequence shown here is derived from an EMBL/GenBank/DDBJ whole genome shotgun (WGS) entry which is preliminary data.</text>
</comment>